<dbReference type="EMBL" id="FOHS01000001">
    <property type="protein sequence ID" value="SET12472.1"/>
    <property type="molecule type" value="Genomic_DNA"/>
</dbReference>
<feature type="signal peptide" evidence="2">
    <location>
        <begin position="1"/>
        <end position="22"/>
    </location>
</feature>
<dbReference type="InterPro" id="IPR017853">
    <property type="entry name" value="GH"/>
</dbReference>
<dbReference type="GO" id="GO:0005975">
    <property type="term" value="P:carbohydrate metabolic process"/>
    <property type="evidence" value="ECO:0007669"/>
    <property type="project" value="InterPro"/>
</dbReference>
<dbReference type="PANTHER" id="PTHR43002">
    <property type="entry name" value="GLYCOGEN DEBRANCHING ENZYME"/>
    <property type="match status" value="1"/>
</dbReference>
<sequence>MRILRLFLVLLAFGAARPDSWAQVVTAEPASFTAAQAVTLTFDATQGNAALANFSGDVYVHTGVITNLSTSPSDWKHVKFQNFNAPDPSIKLTRSATNPNRYTIALTPSVRAWYNVPANEQILRLAMVFRNATGSVVGRATGGGDIFVDVAQNDFDLRFTQPAGPGPFVLPLNSPTAVAGTSAVTANLTLLLNGTPVTTAANATSISANITLTQAGTNTLRLTATKGAASAATELTLQTREAVTVAPLPAGANRNGVTYLNNGTSAIFSLTAPGKNFVHVIGEFNNWTAATAGYMKRTPGADGQPDNSVNGRWWMQVDGLTPGQEYAYQYLVDGRLKIADPYTEKILDPNDDRFIPAATYPNLKAYPAGQSGNVSVLQSNAPGYTFQNTNFQRPKKEDMVVYELLVRDFLAKHDYKTLTDTLAYLQRLGVNVIELMPVNEFEGNESWGYNTSFYFAPDKYYGPKNDLKRFIDECHKRGIAVVLDMVLNQSFGQSPMVQLYFDPATDTKVGKPAVNNPWFNPDATHPYNVGYDFNHESPFTRYFSKQVIEFWLKNYNIDGYRFDLSKGFTQKVSDLPNLDNDQKVALWNQYDQSRVDIWKDYHDFQVSVDASSYAILEHLGGNEEEKVLADMGLLLWGKMTDAYNEATMGYHDGGKSNLSGGYYKQRGWSQPNLVTYMESHDEERLMYKNLTFGNSSGSYSVKNLPTALKRQEMAAAFFFTVPGPKMIWQFGEVGYDKSIFSCPDGSVPLPYKDNDQCKLGNKPVLWNYYQEADRRHLYDVYRSLIALKVQEPAFENPATFTQNLNGAVKTLQLTDPRLDVTIVGNFDVTTATVAPNFQGAGIWYNYLTGETLTVTDPAATLTLAPGQYAVYTSRKIAVPAGTVLGTRRASAAVLRFTAQPNPAGATAQLRYELPQAATVQVTVTNLLGATVQTLPPTRQAAGAQMRELPLQNLANGVYLVRLNAGAHQQSIRLVVNK</sequence>
<evidence type="ECO:0000259" key="3">
    <source>
        <dbReference type="SMART" id="SM00642"/>
    </source>
</evidence>
<dbReference type="InterPro" id="IPR026444">
    <property type="entry name" value="Secre_tail"/>
</dbReference>
<dbReference type="NCBIfam" id="TIGR04183">
    <property type="entry name" value="Por_Secre_tail"/>
    <property type="match status" value="1"/>
</dbReference>
<dbReference type="SMART" id="SM00642">
    <property type="entry name" value="Aamy"/>
    <property type="match status" value="1"/>
</dbReference>
<dbReference type="Pfam" id="PF18962">
    <property type="entry name" value="Por_Secre_tail"/>
    <property type="match status" value="1"/>
</dbReference>
<dbReference type="SUPFAM" id="SSF81296">
    <property type="entry name" value="E set domains"/>
    <property type="match status" value="1"/>
</dbReference>
<name>A0A1I0BZI8_9BACT</name>
<dbReference type="Gene3D" id="3.20.20.80">
    <property type="entry name" value="Glycosidases"/>
    <property type="match status" value="1"/>
</dbReference>
<keyword evidence="5" id="KW-1185">Reference proteome</keyword>
<dbReference type="InterPro" id="IPR006047">
    <property type="entry name" value="GH13_cat_dom"/>
</dbReference>
<dbReference type="Gene3D" id="2.60.40.10">
    <property type="entry name" value="Immunoglobulins"/>
    <property type="match status" value="1"/>
</dbReference>
<dbReference type="Proteomes" id="UP000198697">
    <property type="component" value="Unassembled WGS sequence"/>
</dbReference>
<reference evidence="5" key="1">
    <citation type="submission" date="2016-10" db="EMBL/GenBank/DDBJ databases">
        <authorList>
            <person name="Varghese N."/>
            <person name="Submissions S."/>
        </authorList>
    </citation>
    <scope>NUCLEOTIDE SEQUENCE [LARGE SCALE GENOMIC DNA]</scope>
    <source>
        <strain evidence="5">DSM 15310</strain>
    </source>
</reference>
<comment type="similarity">
    <text evidence="1">Belongs to the glycosyl hydrolase 13 family.</text>
</comment>
<dbReference type="SUPFAM" id="SSF51445">
    <property type="entry name" value="(Trans)glycosidases"/>
    <property type="match status" value="1"/>
</dbReference>
<protein>
    <submittedName>
        <fullName evidence="4">Por secretion system C-terminal sorting domain-containing protein</fullName>
    </submittedName>
</protein>
<dbReference type="InterPro" id="IPR014756">
    <property type="entry name" value="Ig_E-set"/>
</dbReference>
<accession>A0A1I0BZI8</accession>
<dbReference type="AlphaFoldDB" id="A0A1I0BZI8"/>
<evidence type="ECO:0000256" key="2">
    <source>
        <dbReference type="SAM" id="SignalP"/>
    </source>
</evidence>
<dbReference type="RefSeq" id="WP_245744907.1">
    <property type="nucleotide sequence ID" value="NZ_FOHS01000001.1"/>
</dbReference>
<keyword evidence="2" id="KW-0732">Signal</keyword>
<feature type="chain" id="PRO_5011783965" evidence="2">
    <location>
        <begin position="23"/>
        <end position="977"/>
    </location>
</feature>
<organism evidence="4 5">
    <name type="scientific">Hymenobacter actinosclerus</name>
    <dbReference type="NCBI Taxonomy" id="82805"/>
    <lineage>
        <taxon>Bacteria</taxon>
        <taxon>Pseudomonadati</taxon>
        <taxon>Bacteroidota</taxon>
        <taxon>Cytophagia</taxon>
        <taxon>Cytophagales</taxon>
        <taxon>Hymenobacteraceae</taxon>
        <taxon>Hymenobacter</taxon>
    </lineage>
</organism>
<dbReference type="CDD" id="cd11350">
    <property type="entry name" value="AmyAc_4"/>
    <property type="match status" value="1"/>
</dbReference>
<dbReference type="InterPro" id="IPR013783">
    <property type="entry name" value="Ig-like_fold"/>
</dbReference>
<dbReference type="STRING" id="82805.SAMN04487998_1252"/>
<feature type="domain" description="Glycosyl hydrolase family 13 catalytic" evidence="3">
    <location>
        <begin position="403"/>
        <end position="788"/>
    </location>
</feature>
<evidence type="ECO:0000256" key="1">
    <source>
        <dbReference type="ARBA" id="ARBA00008061"/>
    </source>
</evidence>
<gene>
    <name evidence="4" type="ORF">SAMN04487998_1252</name>
</gene>
<evidence type="ECO:0000313" key="4">
    <source>
        <dbReference type="EMBL" id="SET12472.1"/>
    </source>
</evidence>
<evidence type="ECO:0000313" key="5">
    <source>
        <dbReference type="Proteomes" id="UP000198697"/>
    </source>
</evidence>
<proteinExistence type="inferred from homology"/>
<dbReference type="Pfam" id="PF00128">
    <property type="entry name" value="Alpha-amylase"/>
    <property type="match status" value="1"/>
</dbReference>